<accession>A0A1J1HFL4</accession>
<proteinExistence type="predicted"/>
<organism evidence="1 2">
    <name type="scientific">Clunio marinus</name>
    <dbReference type="NCBI Taxonomy" id="568069"/>
    <lineage>
        <taxon>Eukaryota</taxon>
        <taxon>Metazoa</taxon>
        <taxon>Ecdysozoa</taxon>
        <taxon>Arthropoda</taxon>
        <taxon>Hexapoda</taxon>
        <taxon>Insecta</taxon>
        <taxon>Pterygota</taxon>
        <taxon>Neoptera</taxon>
        <taxon>Endopterygota</taxon>
        <taxon>Diptera</taxon>
        <taxon>Nematocera</taxon>
        <taxon>Chironomoidea</taxon>
        <taxon>Chironomidae</taxon>
        <taxon>Clunio</taxon>
    </lineage>
</organism>
<protein>
    <submittedName>
        <fullName evidence="1">CLUMA_CG000479, isoform A</fullName>
    </submittedName>
</protein>
<dbReference type="EMBL" id="CVRI01000002">
    <property type="protein sequence ID" value="CRK86643.1"/>
    <property type="molecule type" value="Genomic_DNA"/>
</dbReference>
<gene>
    <name evidence="1" type="ORF">CLUMA_CG000479</name>
</gene>
<evidence type="ECO:0000313" key="2">
    <source>
        <dbReference type="Proteomes" id="UP000183832"/>
    </source>
</evidence>
<dbReference type="AlphaFoldDB" id="A0A1J1HFL4"/>
<name>A0A1J1HFL4_9DIPT</name>
<evidence type="ECO:0000313" key="1">
    <source>
        <dbReference type="EMBL" id="CRK86643.1"/>
    </source>
</evidence>
<sequence>MHFDCNSSSSTSSCNYPSIFVQYVFGALEKVHVSSESSDISRVEGGREVEDLWELIFVSLAACLTDDALNVNLLSLQSDIEPRTS</sequence>
<keyword evidence="2" id="KW-1185">Reference proteome</keyword>
<reference evidence="1 2" key="1">
    <citation type="submission" date="2015-04" db="EMBL/GenBank/DDBJ databases">
        <authorList>
            <person name="Syromyatnikov M.Y."/>
            <person name="Popov V.N."/>
        </authorList>
    </citation>
    <scope>NUCLEOTIDE SEQUENCE [LARGE SCALE GENOMIC DNA]</scope>
</reference>
<dbReference type="Proteomes" id="UP000183832">
    <property type="component" value="Unassembled WGS sequence"/>
</dbReference>